<sequence>MKVILLGSTGFIGKEVLDQCLKNPAITSLIALSRRDLPGEAANPKLTVVIIEDFKLYPDSVLEQLKGADACIWSIGTYNWDPVVELEYPEAFQEALLKVVDVKKTFTYVYLGGAFTEPDQEKTLWFYSEGRRVRGLAQTKFLEFGKQNRNVKTYVVRPAGVLPGDGNALLGYLLPTVSVRRLAAVMVDLAANGGSEQVVVNKVIVKRGRELLMKQK</sequence>
<dbReference type="AlphaFoldDB" id="A0A8H4VX20"/>
<reference evidence="1 2" key="1">
    <citation type="submission" date="2020-03" db="EMBL/GenBank/DDBJ databases">
        <title>Draft Genome Sequence of Cudoniella acicularis.</title>
        <authorList>
            <person name="Buettner E."/>
            <person name="Kellner H."/>
        </authorList>
    </citation>
    <scope>NUCLEOTIDE SEQUENCE [LARGE SCALE GENOMIC DNA]</scope>
    <source>
        <strain evidence="1 2">DSM 108380</strain>
    </source>
</reference>
<dbReference type="InterPro" id="IPR036291">
    <property type="entry name" value="NAD(P)-bd_dom_sf"/>
</dbReference>
<organism evidence="1 2">
    <name type="scientific">Cudoniella acicularis</name>
    <dbReference type="NCBI Taxonomy" id="354080"/>
    <lineage>
        <taxon>Eukaryota</taxon>
        <taxon>Fungi</taxon>
        <taxon>Dikarya</taxon>
        <taxon>Ascomycota</taxon>
        <taxon>Pezizomycotina</taxon>
        <taxon>Leotiomycetes</taxon>
        <taxon>Helotiales</taxon>
        <taxon>Tricladiaceae</taxon>
        <taxon>Cudoniella</taxon>
    </lineage>
</organism>
<dbReference type="PANTHER" id="PTHR14097">
    <property type="entry name" value="OXIDOREDUCTASE HTATIP2"/>
    <property type="match status" value="1"/>
</dbReference>
<gene>
    <name evidence="1" type="ORF">G7Y89_g12334</name>
</gene>
<dbReference type="Proteomes" id="UP000566819">
    <property type="component" value="Unassembled WGS sequence"/>
</dbReference>
<evidence type="ECO:0000313" key="1">
    <source>
        <dbReference type="EMBL" id="KAF4625828.1"/>
    </source>
</evidence>
<keyword evidence="2" id="KW-1185">Reference proteome</keyword>
<protein>
    <recommendedName>
        <fullName evidence="3">NAD(P)-binding domain-containing protein</fullName>
    </recommendedName>
</protein>
<dbReference type="OrthoDB" id="3535423at2759"/>
<dbReference type="EMBL" id="JAAMPI010001285">
    <property type="protein sequence ID" value="KAF4625828.1"/>
    <property type="molecule type" value="Genomic_DNA"/>
</dbReference>
<dbReference type="SUPFAM" id="SSF51735">
    <property type="entry name" value="NAD(P)-binding Rossmann-fold domains"/>
    <property type="match status" value="1"/>
</dbReference>
<accession>A0A8H4VX20</accession>
<evidence type="ECO:0000313" key="2">
    <source>
        <dbReference type="Proteomes" id="UP000566819"/>
    </source>
</evidence>
<dbReference type="PANTHER" id="PTHR14097:SF9">
    <property type="entry name" value="EPIMERASE, PUTATIVE (AFU_ORTHOLOGUE AFUA_8G07320)-RELATED"/>
    <property type="match status" value="1"/>
</dbReference>
<proteinExistence type="predicted"/>
<comment type="caution">
    <text evidence="1">The sequence shown here is derived from an EMBL/GenBank/DDBJ whole genome shotgun (WGS) entry which is preliminary data.</text>
</comment>
<name>A0A8H4VX20_9HELO</name>
<evidence type="ECO:0008006" key="3">
    <source>
        <dbReference type="Google" id="ProtNLM"/>
    </source>
</evidence>
<dbReference type="Gene3D" id="3.40.50.720">
    <property type="entry name" value="NAD(P)-binding Rossmann-like Domain"/>
    <property type="match status" value="1"/>
</dbReference>